<reference evidence="1 2" key="1">
    <citation type="submission" date="2021-07" db="EMBL/GenBank/DDBJ databases">
        <title>Thermus aquaticus gen. n. and sp. n., a nonsporulating extreme thermophile.</title>
        <authorList>
            <person name="Hu C.-J."/>
            <person name="Li W.-J."/>
            <person name="Xian W.-D."/>
        </authorList>
    </citation>
    <scope>NUCLEOTIDE SEQUENCE [LARGE SCALE GENOMIC DNA]</scope>
    <source>
        <strain evidence="1 2">SYSU G05001</strain>
    </source>
</reference>
<gene>
    <name evidence="1" type="ORF">KZX47_12630</name>
</gene>
<dbReference type="InterPro" id="IPR037236">
    <property type="entry name" value="STIV_B116-like_sf"/>
</dbReference>
<protein>
    <submittedName>
        <fullName evidence="1">DUF1874 domain-containing protein</fullName>
    </submittedName>
</protein>
<dbReference type="Pfam" id="PF08960">
    <property type="entry name" value="STIV_B116-like"/>
    <property type="match status" value="1"/>
</dbReference>
<dbReference type="RefSeq" id="WP_219760444.1">
    <property type="nucleotide sequence ID" value="NZ_JAHXRS010000029.1"/>
</dbReference>
<name>A0ABS7A481_9DEIN</name>
<dbReference type="SUPFAM" id="SSF143602">
    <property type="entry name" value="STIV B116-like"/>
    <property type="match status" value="1"/>
</dbReference>
<evidence type="ECO:0000313" key="1">
    <source>
        <dbReference type="EMBL" id="MBW6395989.1"/>
    </source>
</evidence>
<dbReference type="Proteomes" id="UP000724268">
    <property type="component" value="Unassembled WGS sequence"/>
</dbReference>
<dbReference type="Gene3D" id="3.40.50.11170">
    <property type="entry name" value="Uncharacterised protein PF08960, DUF1874"/>
    <property type="match status" value="1"/>
</dbReference>
<dbReference type="EMBL" id="JAHXRS010000029">
    <property type="protein sequence ID" value="MBW6395989.1"/>
    <property type="molecule type" value="Genomic_DNA"/>
</dbReference>
<sequence>MKIITRKQWEEALEVERLLRQEGGLGAWDPSPLDPPDQPREPNGPIWLLNALSLNMISHQEGAFYWRLITPETARVLLARGFRSAVGHEDLARVLEGVLGVPVPVNRATVVLEPGDRAVVAQYKGPRLPEGATRLPGGSSVGLYFMEVF</sequence>
<accession>A0ABS7A481</accession>
<comment type="caution">
    <text evidence="1">The sequence shown here is derived from an EMBL/GenBank/DDBJ whole genome shotgun (WGS) entry which is preliminary data.</text>
</comment>
<organism evidence="1 2">
    <name type="scientific">Thermus brevis</name>
    <dbReference type="NCBI Taxonomy" id="2862456"/>
    <lineage>
        <taxon>Bacteria</taxon>
        <taxon>Thermotogati</taxon>
        <taxon>Deinococcota</taxon>
        <taxon>Deinococci</taxon>
        <taxon>Thermales</taxon>
        <taxon>Thermaceae</taxon>
        <taxon>Thermus</taxon>
    </lineage>
</organism>
<proteinExistence type="predicted"/>
<dbReference type="InterPro" id="IPR015055">
    <property type="entry name" value="STIV_B116-like"/>
</dbReference>
<evidence type="ECO:0000313" key="2">
    <source>
        <dbReference type="Proteomes" id="UP000724268"/>
    </source>
</evidence>
<keyword evidence="2" id="KW-1185">Reference proteome</keyword>